<evidence type="ECO:0000259" key="1">
    <source>
        <dbReference type="Pfam" id="PF10102"/>
    </source>
</evidence>
<dbReference type="Proteomes" id="UP000091929">
    <property type="component" value="Unassembled WGS sequence"/>
</dbReference>
<feature type="domain" description="DUF2341" evidence="1">
    <location>
        <begin position="77"/>
        <end position="160"/>
    </location>
</feature>
<dbReference type="InterPro" id="IPR013320">
    <property type="entry name" value="ConA-like_dom_sf"/>
</dbReference>
<dbReference type="SUPFAM" id="SSF49899">
    <property type="entry name" value="Concanavalin A-like lectins/glucanases"/>
    <property type="match status" value="1"/>
</dbReference>
<dbReference type="Pfam" id="PF10102">
    <property type="entry name" value="DUF2341"/>
    <property type="match status" value="1"/>
</dbReference>
<dbReference type="EMBL" id="LNJC01000042">
    <property type="protein sequence ID" value="KYC49224.1"/>
    <property type="molecule type" value="Genomic_DNA"/>
</dbReference>
<dbReference type="Pfam" id="PF13385">
    <property type="entry name" value="Laminin_G_3"/>
    <property type="match status" value="1"/>
</dbReference>
<dbReference type="Gene3D" id="2.60.120.200">
    <property type="match status" value="1"/>
</dbReference>
<comment type="caution">
    <text evidence="4">The sequence shown here is derived from an EMBL/GenBank/DDBJ whole genome shotgun (WGS) entry which is preliminary data.</text>
</comment>
<protein>
    <recommendedName>
        <fullName evidence="1">DUF2341 domain-containing protein</fullName>
    </recommendedName>
</protein>
<evidence type="ECO:0000313" key="3">
    <source>
        <dbReference type="EMBL" id="KYC46763.1"/>
    </source>
</evidence>
<evidence type="ECO:0000313" key="6">
    <source>
        <dbReference type="Proteomes" id="UP000092401"/>
    </source>
</evidence>
<dbReference type="EMBL" id="LNGF01000047">
    <property type="protein sequence ID" value="KYC46763.1"/>
    <property type="molecule type" value="Genomic_DNA"/>
</dbReference>
<evidence type="ECO:0000313" key="2">
    <source>
        <dbReference type="EMBL" id="KYC44672.1"/>
    </source>
</evidence>
<dbReference type="InterPro" id="IPR018765">
    <property type="entry name" value="DUF2341"/>
</dbReference>
<dbReference type="EMBL" id="LNGE01000048">
    <property type="protein sequence ID" value="KYC44672.1"/>
    <property type="molecule type" value="Genomic_DNA"/>
</dbReference>
<evidence type="ECO:0000313" key="4">
    <source>
        <dbReference type="EMBL" id="KYC49224.1"/>
    </source>
</evidence>
<accession>A0A150IIB3</accession>
<gene>
    <name evidence="2" type="ORF">APG10_01517</name>
    <name evidence="3" type="ORF">APG11_01703</name>
    <name evidence="4" type="ORF">APG12_01606</name>
</gene>
<organism evidence="4">
    <name type="scientific">Candidatus Methanofastidiosum methylothiophilum</name>
    <dbReference type="NCBI Taxonomy" id="1705564"/>
    <lineage>
        <taxon>Archaea</taxon>
        <taxon>Methanobacteriati</taxon>
        <taxon>Methanobacteriota</taxon>
        <taxon>Stenosarchaea group</taxon>
        <taxon>Candidatus Methanofastidiosia</taxon>
        <taxon>Candidatus Methanofastidiosales</taxon>
        <taxon>Candidatus Methanofastidiosaceae</taxon>
        <taxon>Candidatus Methanofastidiosum</taxon>
    </lineage>
</organism>
<dbReference type="AlphaFoldDB" id="A0A150IX28"/>
<dbReference type="Proteomes" id="UP000092401">
    <property type="component" value="Unassembled WGS sequence"/>
</dbReference>
<reference evidence="5 6" key="1">
    <citation type="journal article" date="2016" name="ISME J.">
        <title>Chasing the elusive Euryarchaeota class WSA2: genomes reveal a uniquely fastidious methyl-reducing methanogen.</title>
        <authorList>
            <person name="Nobu M.K."/>
            <person name="Narihiro T."/>
            <person name="Kuroda K."/>
            <person name="Mei R."/>
            <person name="Liu W.T."/>
        </authorList>
    </citation>
    <scope>NUCLEOTIDE SEQUENCE [LARGE SCALE GENOMIC DNA]</scope>
    <source>
        <strain evidence="2">B03fssc0709_Meth_Bin005</strain>
        <strain evidence="3">B15fssc0709_Meth_Bin003</strain>
        <strain evidence="4">BMIXfssc0709_Meth_Bin006</strain>
    </source>
</reference>
<accession>A0A150IX28</accession>
<name>A0A150IX28_9EURY</name>
<dbReference type="Proteomes" id="UP000092403">
    <property type="component" value="Unassembled WGS sequence"/>
</dbReference>
<sequence length="395" mass="43639">MNTCSQLKKILVVLAFASSILALIIPLGALTFVAAQPWWDNNWQYREQITITNVGSTVLTDFPGYLKVPYRSGMQADYEDIRFISQDGTTILDYEIEYYDASHAEVWVRIPSLNLPSTTVWLYYGNNSATSAENPAGVWINNYISVWHFKEGTGTNLSDSTGNFPAILTGSANWNNSNNVVGPYYNFNGSEQAATIASFTGGTVGTIEFWFRPENLADNTQRIIGINDGWELRFNWTGSGNNTPQRISYDIQRTGSNENIVTSTLFAQSQWAHVAFTWNSGTPNWVSYVNGVADNSGPPGAFNTNAPQSDILTIANRTGQASGQRFIGALDELRISSVQRSPDWIKQTFAMVNNANSVVIGGYGIRPKSLPINNILGILQKNECKNHPEREGCSQ</sequence>
<accession>A0A150IP56</accession>
<proteinExistence type="predicted"/>
<evidence type="ECO:0000313" key="5">
    <source>
        <dbReference type="Proteomes" id="UP000091929"/>
    </source>
</evidence>